<dbReference type="HOGENOM" id="CLU_2389690_0_0_1"/>
<dbReference type="EnsemblPlants" id="OB11G11870.1">
    <property type="protein sequence ID" value="OB11G11870.1"/>
    <property type="gene ID" value="OB11G11870"/>
</dbReference>
<dbReference type="Gramene" id="OB11G11870.1">
    <property type="protein sequence ID" value="OB11G11870.1"/>
    <property type="gene ID" value="OB11G11870"/>
</dbReference>
<dbReference type="Proteomes" id="UP000006038">
    <property type="component" value="Chromosome 11"/>
</dbReference>
<organism evidence="1">
    <name type="scientific">Oryza brachyantha</name>
    <name type="common">malo sina</name>
    <dbReference type="NCBI Taxonomy" id="4533"/>
    <lineage>
        <taxon>Eukaryota</taxon>
        <taxon>Viridiplantae</taxon>
        <taxon>Streptophyta</taxon>
        <taxon>Embryophyta</taxon>
        <taxon>Tracheophyta</taxon>
        <taxon>Spermatophyta</taxon>
        <taxon>Magnoliopsida</taxon>
        <taxon>Liliopsida</taxon>
        <taxon>Poales</taxon>
        <taxon>Poaceae</taxon>
        <taxon>BOP clade</taxon>
        <taxon>Oryzoideae</taxon>
        <taxon>Oryzeae</taxon>
        <taxon>Oryzinae</taxon>
        <taxon>Oryza</taxon>
    </lineage>
</organism>
<proteinExistence type="predicted"/>
<dbReference type="AlphaFoldDB" id="J3N5V1"/>
<reference evidence="1" key="1">
    <citation type="journal article" date="2013" name="Nat. Commun.">
        <title>Whole-genome sequencing of Oryza brachyantha reveals mechanisms underlying Oryza genome evolution.</title>
        <authorList>
            <person name="Chen J."/>
            <person name="Huang Q."/>
            <person name="Gao D."/>
            <person name="Wang J."/>
            <person name="Lang Y."/>
            <person name="Liu T."/>
            <person name="Li B."/>
            <person name="Bai Z."/>
            <person name="Luis Goicoechea J."/>
            <person name="Liang C."/>
            <person name="Chen C."/>
            <person name="Zhang W."/>
            <person name="Sun S."/>
            <person name="Liao Y."/>
            <person name="Zhang X."/>
            <person name="Yang L."/>
            <person name="Song C."/>
            <person name="Wang M."/>
            <person name="Shi J."/>
            <person name="Liu G."/>
            <person name="Liu J."/>
            <person name="Zhou H."/>
            <person name="Zhou W."/>
            <person name="Yu Q."/>
            <person name="An N."/>
            <person name="Chen Y."/>
            <person name="Cai Q."/>
            <person name="Wang B."/>
            <person name="Liu B."/>
            <person name="Min J."/>
            <person name="Huang Y."/>
            <person name="Wu H."/>
            <person name="Li Z."/>
            <person name="Zhang Y."/>
            <person name="Yin Y."/>
            <person name="Song W."/>
            <person name="Jiang J."/>
            <person name="Jackson S.A."/>
            <person name="Wing R.A."/>
            <person name="Wang J."/>
            <person name="Chen M."/>
        </authorList>
    </citation>
    <scope>NUCLEOTIDE SEQUENCE [LARGE SCALE GENOMIC DNA]</scope>
    <source>
        <strain evidence="1">cv. IRGC 101232</strain>
    </source>
</reference>
<accession>J3N5V1</accession>
<name>J3N5V1_ORYBR</name>
<sequence>MNSIDRGRIQTQSGPLVLIHSFLWQNGLRNPFPCRGMLATTAAHFVLDLPSSSASCCPSSSCFALYHYLGWRAKGPAFGVLSPPAHAHSWPPAD</sequence>
<keyword evidence="2" id="KW-1185">Reference proteome</keyword>
<evidence type="ECO:0000313" key="1">
    <source>
        <dbReference type="EnsemblPlants" id="OB11G11870.1"/>
    </source>
</evidence>
<evidence type="ECO:0000313" key="2">
    <source>
        <dbReference type="Proteomes" id="UP000006038"/>
    </source>
</evidence>
<protein>
    <submittedName>
        <fullName evidence="1">Uncharacterized protein</fullName>
    </submittedName>
</protein>
<reference evidence="1" key="2">
    <citation type="submission" date="2013-04" db="UniProtKB">
        <authorList>
            <consortium name="EnsemblPlants"/>
        </authorList>
    </citation>
    <scope>IDENTIFICATION</scope>
</reference>